<accession>A0A852X300</accession>
<feature type="region of interest" description="Disordered" evidence="1">
    <location>
        <begin position="1"/>
        <end position="80"/>
    </location>
</feature>
<dbReference type="RefSeq" id="WP_179463055.1">
    <property type="nucleotide sequence ID" value="NZ_JACBZX010000001.1"/>
</dbReference>
<gene>
    <name evidence="2" type="ORF">BJY28_002201</name>
</gene>
<organism evidence="2 3">
    <name type="scientific">Janibacter alkaliphilus</name>
    <dbReference type="NCBI Taxonomy" id="1069963"/>
    <lineage>
        <taxon>Bacteria</taxon>
        <taxon>Bacillati</taxon>
        <taxon>Actinomycetota</taxon>
        <taxon>Actinomycetes</taxon>
        <taxon>Micrococcales</taxon>
        <taxon>Intrasporangiaceae</taxon>
        <taxon>Janibacter</taxon>
    </lineage>
</organism>
<protein>
    <submittedName>
        <fullName evidence="2">Carbohydrate-binding DOMON domain-containing protein</fullName>
    </submittedName>
</protein>
<name>A0A852X300_9MICO</name>
<dbReference type="EMBL" id="JACBZX010000001">
    <property type="protein sequence ID" value="NYG37732.1"/>
    <property type="molecule type" value="Genomic_DNA"/>
</dbReference>
<proteinExistence type="predicted"/>
<evidence type="ECO:0000256" key="1">
    <source>
        <dbReference type="SAM" id="MobiDB-lite"/>
    </source>
</evidence>
<evidence type="ECO:0000313" key="2">
    <source>
        <dbReference type="EMBL" id="NYG37732.1"/>
    </source>
</evidence>
<evidence type="ECO:0000313" key="3">
    <source>
        <dbReference type="Proteomes" id="UP000592181"/>
    </source>
</evidence>
<keyword evidence="3" id="KW-1185">Reference proteome</keyword>
<dbReference type="AlphaFoldDB" id="A0A852X300"/>
<reference evidence="2 3" key="1">
    <citation type="submission" date="2020-07" db="EMBL/GenBank/DDBJ databases">
        <title>Sequencing the genomes of 1000 actinobacteria strains.</title>
        <authorList>
            <person name="Klenk H.-P."/>
        </authorList>
    </citation>
    <scope>NUCLEOTIDE SEQUENCE [LARGE SCALE GENOMIC DNA]</scope>
    <source>
        <strain evidence="2 3">DSM 24723</strain>
    </source>
</reference>
<sequence length="104" mass="10628">MTSTSTATTTAPPTTTTRTATETATETETATATETATVTATVTASAAAEPSAPTGEGEVVLDAEGNPWEIPQTDEGLEGWCSDQSIPQEVKNMPCFGSATPPTY</sequence>
<dbReference type="Proteomes" id="UP000592181">
    <property type="component" value="Unassembled WGS sequence"/>
</dbReference>
<feature type="compositionally biased region" description="Low complexity" evidence="1">
    <location>
        <begin position="1"/>
        <end position="54"/>
    </location>
</feature>
<comment type="caution">
    <text evidence="2">The sequence shown here is derived from an EMBL/GenBank/DDBJ whole genome shotgun (WGS) entry which is preliminary data.</text>
</comment>